<accession>A0A212L9E5</accession>
<reference evidence="1" key="1">
    <citation type="submission" date="2016-08" db="EMBL/GenBank/DDBJ databases">
        <authorList>
            <person name="Seilhamer J.J."/>
        </authorList>
    </citation>
    <scope>NUCLEOTIDE SEQUENCE</scope>
    <source>
        <strain evidence="1">86-1</strain>
    </source>
</reference>
<protein>
    <submittedName>
        <fullName evidence="1">Uncharacterized protein</fullName>
    </submittedName>
</protein>
<gene>
    <name evidence="1" type="ORF">KL86DES1_21766</name>
</gene>
<dbReference type="AlphaFoldDB" id="A0A212L9E5"/>
<sequence length="66" mass="7276">MRISMCVKPPFDSACLGNIAESGGEIQKSGLVFDDVLIEAFHVNSPWAWCLTADNRQNCGVIYGWN</sequence>
<proteinExistence type="predicted"/>
<dbReference type="EMBL" id="FMJC01000002">
    <property type="protein sequence ID" value="SCM74156.1"/>
    <property type="molecule type" value="Genomic_DNA"/>
</dbReference>
<organism evidence="1">
    <name type="scientific">uncultured Desulfovibrio sp</name>
    <dbReference type="NCBI Taxonomy" id="167968"/>
    <lineage>
        <taxon>Bacteria</taxon>
        <taxon>Pseudomonadati</taxon>
        <taxon>Thermodesulfobacteriota</taxon>
        <taxon>Desulfovibrionia</taxon>
        <taxon>Desulfovibrionales</taxon>
        <taxon>Desulfovibrionaceae</taxon>
        <taxon>Desulfovibrio</taxon>
        <taxon>environmental samples</taxon>
    </lineage>
</organism>
<name>A0A212L9E5_9BACT</name>
<evidence type="ECO:0000313" key="1">
    <source>
        <dbReference type="EMBL" id="SCM74156.1"/>
    </source>
</evidence>